<dbReference type="SUPFAM" id="SSF51735">
    <property type="entry name" value="NAD(P)-binding Rossmann-fold domains"/>
    <property type="match status" value="1"/>
</dbReference>
<dbReference type="EMBL" id="CP034562">
    <property type="protein sequence ID" value="AZQ64609.1"/>
    <property type="molecule type" value="Genomic_DNA"/>
</dbReference>
<sequence>MITGATGYVAGRIVEKLLMEGLTIHAPVRNPDNKEKLHYLNAIAEKSEGTIKYFKADLLTEGSYEEAMQGCELVYHTASPFITTVKDAEKDLVAPALIGTKNVLNSVNKVESVKRVVLTSSCVAIIGDAKDLLPLPNQTADENVWNKTSSVKHQPYNYSKTVAELAAWEINKAQGRWDLVVINPSFVLGPGINPKSTSESFNIMKQIGDGTLKMGAPGLHIGIVDVRDLAIAHYNAGFTPEAEGRHIISNESLTLLEMVDLLRDKYGANYPFPKKELPKWLVWLVGPLQGIPRKMVSLNFGYKWLVDNTKSKEKLGMQYRESKDTMNDFFGQLVEAGVYK</sequence>
<dbReference type="PANTHER" id="PTHR10366">
    <property type="entry name" value="NAD DEPENDENT EPIMERASE/DEHYDRATASE"/>
    <property type="match status" value="1"/>
</dbReference>
<dbReference type="OrthoDB" id="9778052at2"/>
<feature type="domain" description="NAD-dependent epimerase/dehydratase" evidence="2">
    <location>
        <begin position="1"/>
        <end position="210"/>
    </location>
</feature>
<dbReference type="GO" id="GO:0016616">
    <property type="term" value="F:oxidoreductase activity, acting on the CH-OH group of donors, NAD or NADP as acceptor"/>
    <property type="evidence" value="ECO:0007669"/>
    <property type="project" value="TreeGrafter"/>
</dbReference>
<name>A0A3Q9FP36_9BACT</name>
<evidence type="ECO:0000313" key="3">
    <source>
        <dbReference type="EMBL" id="AZQ64609.1"/>
    </source>
</evidence>
<dbReference type="Gene3D" id="3.40.50.720">
    <property type="entry name" value="NAD(P)-binding Rossmann-like Domain"/>
    <property type="match status" value="1"/>
</dbReference>
<gene>
    <name evidence="3" type="ORF">EI427_16955</name>
</gene>
<keyword evidence="4" id="KW-1185">Reference proteome</keyword>
<dbReference type="InterPro" id="IPR001509">
    <property type="entry name" value="Epimerase_deHydtase"/>
</dbReference>
<organism evidence="3 4">
    <name type="scientific">Flammeovirga pectinis</name>
    <dbReference type="NCBI Taxonomy" id="2494373"/>
    <lineage>
        <taxon>Bacteria</taxon>
        <taxon>Pseudomonadati</taxon>
        <taxon>Bacteroidota</taxon>
        <taxon>Cytophagia</taxon>
        <taxon>Cytophagales</taxon>
        <taxon>Flammeovirgaceae</taxon>
        <taxon>Flammeovirga</taxon>
    </lineage>
</organism>
<dbReference type="InterPro" id="IPR050425">
    <property type="entry name" value="NAD(P)_dehydrat-like"/>
</dbReference>
<evidence type="ECO:0000256" key="1">
    <source>
        <dbReference type="ARBA" id="ARBA00023002"/>
    </source>
</evidence>
<keyword evidence="1" id="KW-0560">Oxidoreductase</keyword>
<dbReference type="AlphaFoldDB" id="A0A3Q9FP36"/>
<accession>A0A3Q9FP36</accession>
<proteinExistence type="predicted"/>
<dbReference type="Pfam" id="PF01370">
    <property type="entry name" value="Epimerase"/>
    <property type="match status" value="1"/>
</dbReference>
<dbReference type="KEGG" id="fll:EI427_16955"/>
<dbReference type="FunFam" id="3.40.50.720:FF:000085">
    <property type="entry name" value="Dihydroflavonol reductase"/>
    <property type="match status" value="1"/>
</dbReference>
<dbReference type="Proteomes" id="UP000267268">
    <property type="component" value="Chromosome 1"/>
</dbReference>
<evidence type="ECO:0000259" key="2">
    <source>
        <dbReference type="Pfam" id="PF01370"/>
    </source>
</evidence>
<reference evidence="3 4" key="1">
    <citation type="submission" date="2018-12" db="EMBL/GenBank/DDBJ databases">
        <title>Flammeovirga pectinis sp. nov., isolated from the gut of the Korean scallop, Patinopecten yessoensis.</title>
        <authorList>
            <person name="Bae J.-W."/>
            <person name="Jeong Y.-S."/>
            <person name="Kang W."/>
        </authorList>
    </citation>
    <scope>NUCLEOTIDE SEQUENCE [LARGE SCALE GENOMIC DNA]</scope>
    <source>
        <strain evidence="3 4">L12M1</strain>
    </source>
</reference>
<dbReference type="InterPro" id="IPR036291">
    <property type="entry name" value="NAD(P)-bd_dom_sf"/>
</dbReference>
<protein>
    <submittedName>
        <fullName evidence="3">NAD-dependent epimerase/dehydratase family protein</fullName>
    </submittedName>
</protein>
<dbReference type="PANTHER" id="PTHR10366:SF812">
    <property type="entry name" value="VPS9 DOMAIN-CONTAINING PROTEIN"/>
    <property type="match status" value="1"/>
</dbReference>
<evidence type="ECO:0000313" key="4">
    <source>
        <dbReference type="Proteomes" id="UP000267268"/>
    </source>
</evidence>